<evidence type="ECO:0000256" key="2">
    <source>
        <dbReference type="ARBA" id="ARBA00022971"/>
    </source>
</evidence>
<evidence type="ECO:0000313" key="4">
    <source>
        <dbReference type="EMBL" id="MDH2135492.1"/>
    </source>
</evidence>
<protein>
    <submittedName>
        <fullName evidence="4">MobA/MobL family protein</fullName>
    </submittedName>
</protein>
<dbReference type="Pfam" id="PF03389">
    <property type="entry name" value="MobA_MobL"/>
    <property type="match status" value="1"/>
</dbReference>
<dbReference type="AlphaFoldDB" id="A0AA43BG26"/>
<sequence>LSVKVISRAAGRSAVASAAYRSGSSLFDMLFGRDHDFSNKAGVVHSEVMLPDGAPEQWRDREQLWNDVEAAEIRKDAQLAREVEFAIPREMSQAEGIALARDFVQRESVDVGMVADLNVHWDIGADGLAKPHAHVMLTLREVTPEGFGAKVRDWNSTQLLSHWREAWAEHVNERLAALDIDA</sequence>
<dbReference type="Proteomes" id="UP001162318">
    <property type="component" value="Unassembled WGS sequence"/>
</dbReference>
<evidence type="ECO:0000256" key="1">
    <source>
        <dbReference type="ARBA" id="ARBA00010873"/>
    </source>
</evidence>
<dbReference type="EMBL" id="JAOCKX010000204">
    <property type="protein sequence ID" value="MDH2135492.1"/>
    <property type="molecule type" value="Genomic_DNA"/>
</dbReference>
<comment type="caution">
    <text evidence="4">The sequence shown here is derived from an EMBL/GenBank/DDBJ whole genome shotgun (WGS) entry which is preliminary data.</text>
</comment>
<feature type="non-terminal residue" evidence="4">
    <location>
        <position position="1"/>
    </location>
</feature>
<comment type="similarity">
    <text evidence="1">Belongs to the MobA/MobL family.</text>
</comment>
<dbReference type="RefSeq" id="WP_279776487.1">
    <property type="nucleotide sequence ID" value="NZ_JAOCKX010000204.1"/>
</dbReference>
<accession>A0AA43BG26</accession>
<feature type="non-terminal residue" evidence="4">
    <location>
        <position position="182"/>
    </location>
</feature>
<evidence type="ECO:0000313" key="5">
    <source>
        <dbReference type="Proteomes" id="UP001162318"/>
    </source>
</evidence>
<organism evidence="4 5">
    <name type="scientific">Sphingobium yanoikuyae</name>
    <name type="common">Sphingomonas yanoikuyae</name>
    <dbReference type="NCBI Taxonomy" id="13690"/>
    <lineage>
        <taxon>Bacteria</taxon>
        <taxon>Pseudomonadati</taxon>
        <taxon>Pseudomonadota</taxon>
        <taxon>Alphaproteobacteria</taxon>
        <taxon>Sphingomonadales</taxon>
        <taxon>Sphingomonadaceae</taxon>
        <taxon>Sphingobium</taxon>
    </lineage>
</organism>
<gene>
    <name evidence="4" type="ORF">N5J77_30750</name>
</gene>
<dbReference type="InterPro" id="IPR005053">
    <property type="entry name" value="MobA_MobL"/>
</dbReference>
<reference evidence="4" key="1">
    <citation type="submission" date="2022-09" db="EMBL/GenBank/DDBJ databases">
        <title>Intensive care unit water sources are persistently colonized with multi-drug resistant bacteria and are the site of extensive horizontal gene transfer of antibiotic resistance genes.</title>
        <authorList>
            <person name="Diorio-Toth L."/>
        </authorList>
    </citation>
    <scope>NUCLEOTIDE SEQUENCE</scope>
    <source>
        <strain evidence="4">GD03659</strain>
    </source>
</reference>
<evidence type="ECO:0000259" key="3">
    <source>
        <dbReference type="Pfam" id="PF03389"/>
    </source>
</evidence>
<keyword evidence="2" id="KW-0184">Conjugation</keyword>
<proteinExistence type="inferred from homology"/>
<feature type="domain" description="MobA/MobL protein" evidence="3">
    <location>
        <begin position="12"/>
        <end position="181"/>
    </location>
</feature>
<dbReference type="Gene3D" id="3.30.930.30">
    <property type="match status" value="1"/>
</dbReference>
<dbReference type="NCBIfam" id="NF041496">
    <property type="entry name" value="MobQ"/>
    <property type="match status" value="1"/>
</dbReference>
<name>A0AA43BG26_SPHYA</name>